<dbReference type="Pfam" id="PF08889">
    <property type="entry name" value="WbqC"/>
    <property type="match status" value="1"/>
</dbReference>
<dbReference type="AlphaFoldDB" id="A0A285UAF7"/>
<protein>
    <submittedName>
        <fullName evidence="1">WbqC-like protein</fullName>
    </submittedName>
</protein>
<accession>A0A285UAF7</accession>
<reference evidence="2" key="1">
    <citation type="submission" date="2017-08" db="EMBL/GenBank/DDBJ databases">
        <authorList>
            <person name="Varghese N."/>
            <person name="Submissions S."/>
        </authorList>
    </citation>
    <scope>NUCLEOTIDE SEQUENCE [LARGE SCALE GENOMIC DNA]</scope>
    <source>
        <strain evidence="2">JC23</strain>
    </source>
</reference>
<evidence type="ECO:0000313" key="2">
    <source>
        <dbReference type="Proteomes" id="UP000219252"/>
    </source>
</evidence>
<sequence length="233" mass="27298">MKISVHQPNYLPWIGYFDKLDQSDSFVILDKVNRANRGFLNRNSILTSNGKLLLTVPLQKGELQINKIKIDNSSNWKEKHWGAIEANYKKTPFWTLYKERFKSIYAEDMDYLCDLNIQFLKLNCEILNIDVKIYRESEFHEDFGTSSERIANIVQKLKGDIYISGSGARAYNNPDDFNSRGIKLLYQNFQHPLYSQKWGNEFTPNLSIIDLIFNHGPHSIDIIRSKRKELLEE</sequence>
<dbReference type="Proteomes" id="UP000219252">
    <property type="component" value="Unassembled WGS sequence"/>
</dbReference>
<keyword evidence="2" id="KW-1185">Reference proteome</keyword>
<dbReference type="InterPro" id="IPR014985">
    <property type="entry name" value="WbqC"/>
</dbReference>
<evidence type="ECO:0000313" key="1">
    <source>
        <dbReference type="EMBL" id="SOC38408.1"/>
    </source>
</evidence>
<organism evidence="1 2">
    <name type="scientific">Ureibacillus acetophenoni</name>
    <dbReference type="NCBI Taxonomy" id="614649"/>
    <lineage>
        <taxon>Bacteria</taxon>
        <taxon>Bacillati</taxon>
        <taxon>Bacillota</taxon>
        <taxon>Bacilli</taxon>
        <taxon>Bacillales</taxon>
        <taxon>Caryophanaceae</taxon>
        <taxon>Ureibacillus</taxon>
    </lineage>
</organism>
<name>A0A285UAF7_9BACL</name>
<gene>
    <name evidence="1" type="ORF">SAMN05877842_104124</name>
</gene>
<proteinExistence type="predicted"/>
<dbReference type="EMBL" id="OBQC01000004">
    <property type="protein sequence ID" value="SOC38408.1"/>
    <property type="molecule type" value="Genomic_DNA"/>
</dbReference>
<dbReference type="RefSeq" id="WP_170949436.1">
    <property type="nucleotide sequence ID" value="NZ_OBQC01000004.1"/>
</dbReference>